<accession>A0A238ZZY5</accession>
<dbReference type="InterPro" id="IPR050545">
    <property type="entry name" value="Mycobact_MmpL"/>
</dbReference>
<dbReference type="OrthoDB" id="3609669at2"/>
<evidence type="ECO:0000313" key="4">
    <source>
        <dbReference type="Proteomes" id="UP000198348"/>
    </source>
</evidence>
<name>A0A238ZZY5_9PSEU</name>
<feature type="transmembrane region" description="Helical" evidence="2">
    <location>
        <begin position="382"/>
        <end position="400"/>
    </location>
</feature>
<proteinExistence type="predicted"/>
<evidence type="ECO:0000256" key="2">
    <source>
        <dbReference type="SAM" id="Phobius"/>
    </source>
</evidence>
<dbReference type="SUPFAM" id="SSF82866">
    <property type="entry name" value="Multidrug efflux transporter AcrB transmembrane domain"/>
    <property type="match status" value="2"/>
</dbReference>
<dbReference type="RefSeq" id="WP_141134752.1">
    <property type="nucleotide sequence ID" value="NZ_FZNW01000028.1"/>
</dbReference>
<evidence type="ECO:0000256" key="1">
    <source>
        <dbReference type="SAM" id="MobiDB-lite"/>
    </source>
</evidence>
<keyword evidence="2" id="KW-1133">Transmembrane helix</keyword>
<protein>
    <recommendedName>
        <fullName evidence="5">Membrane transport protein MMPL domain-containing protein</fullName>
    </recommendedName>
</protein>
<keyword evidence="2" id="KW-0472">Membrane</keyword>
<sequence>MGSAARAAGGLRARVRRPGRRTVLAAGALLLVAAFLLGGLAQVRLETSMDSFLPARDEAVRDLQEVGAAFGGEPVVVLLEGDEPGRLLGEGNAGPLMGLEGELAQLPDVAVTYGPATLLNQVAGRMQDLLAELSGRRDSLAEHAEQQALEDGASQEEAARAGQRAVEQFSARYGGLVVDAMPAGLPTLNNPDFADRVVFDDAGEPREQWRFVVPTPESVALLVRPRDGLDEAATQRLVQRVRGAVDEAGVDAAEVTVSGVPAVASALGTQVRSEIPLLGGVAVLLVTGCFLLVPWTSWRYRALPVASALLAIGLTLAAFGWAQRPLSLGVLAFLTVLLGTAAYYPTYLAQRVSARTVAAVVAATSASFATLLLSPLPFVRDLGLMLSVGVLVSAAAGLVLRRVARAGARDPATDGAAAPADPAPPARRAPSVPARAGALAGAIAVAAAGWLALPGMELDSSMERFAEGLPALEDADTVASVLGSRGEVAVTLTGDEVRTPETLDWSRQAQNALLAAHGDRLTPVVTPPMVLPFLGADPTAEEVSAALRLLPPYLTGAVFRGDGGMALLSFGVDTLDAGELRELRDELTGLVPDPPEGYETAVTGLPVAIARAHELLSDNRLWSNLAGIAAASLVVAIALRRRVDALRAALAAGIATGAGLLAQQLAGIALSPLTVALGALTAAVGCEFAVLLSEASRRGDPALRRSVLLATATSMAGYAVLALSDLAAIAEFGLVLAGAVALSLAAAACVTWACPPHETPSAPRHTAVATETVGAST</sequence>
<dbReference type="PANTHER" id="PTHR33406:SF13">
    <property type="entry name" value="MEMBRANE PROTEIN YDFJ"/>
    <property type="match status" value="1"/>
</dbReference>
<feature type="transmembrane region" description="Helical" evidence="2">
    <location>
        <begin position="436"/>
        <end position="453"/>
    </location>
</feature>
<gene>
    <name evidence="3" type="ORF">SAMN06265360_1282</name>
</gene>
<feature type="transmembrane region" description="Helical" evidence="2">
    <location>
        <begin position="302"/>
        <end position="322"/>
    </location>
</feature>
<feature type="transmembrane region" description="Helical" evidence="2">
    <location>
        <begin position="357"/>
        <end position="376"/>
    </location>
</feature>
<dbReference type="EMBL" id="FZNW01000028">
    <property type="protein sequence ID" value="SNR88601.1"/>
    <property type="molecule type" value="Genomic_DNA"/>
</dbReference>
<dbReference type="Gene3D" id="1.20.1640.10">
    <property type="entry name" value="Multidrug efflux transporter AcrB transmembrane domain"/>
    <property type="match status" value="2"/>
</dbReference>
<keyword evidence="4" id="KW-1185">Reference proteome</keyword>
<feature type="transmembrane region" description="Helical" evidence="2">
    <location>
        <begin position="646"/>
        <end position="669"/>
    </location>
</feature>
<feature type="transmembrane region" description="Helical" evidence="2">
    <location>
        <begin position="675"/>
        <end position="695"/>
    </location>
</feature>
<dbReference type="GO" id="GO:0005886">
    <property type="term" value="C:plasma membrane"/>
    <property type="evidence" value="ECO:0007669"/>
    <property type="project" value="TreeGrafter"/>
</dbReference>
<dbReference type="PANTHER" id="PTHR33406">
    <property type="entry name" value="MEMBRANE PROTEIN MJ1562-RELATED"/>
    <property type="match status" value="1"/>
</dbReference>
<reference evidence="4" key="1">
    <citation type="submission" date="2017-06" db="EMBL/GenBank/DDBJ databases">
        <authorList>
            <person name="Varghese N."/>
            <person name="Submissions S."/>
        </authorList>
    </citation>
    <scope>NUCLEOTIDE SEQUENCE [LARGE SCALE GENOMIC DNA]</scope>
    <source>
        <strain evidence="4">DSM 45207</strain>
    </source>
</reference>
<organism evidence="3 4">
    <name type="scientific">Haloechinothrix alba</name>
    <dbReference type="NCBI Taxonomy" id="664784"/>
    <lineage>
        <taxon>Bacteria</taxon>
        <taxon>Bacillati</taxon>
        <taxon>Actinomycetota</taxon>
        <taxon>Actinomycetes</taxon>
        <taxon>Pseudonocardiales</taxon>
        <taxon>Pseudonocardiaceae</taxon>
        <taxon>Haloechinothrix</taxon>
    </lineage>
</organism>
<dbReference type="Proteomes" id="UP000198348">
    <property type="component" value="Unassembled WGS sequence"/>
</dbReference>
<evidence type="ECO:0000313" key="3">
    <source>
        <dbReference type="EMBL" id="SNR88601.1"/>
    </source>
</evidence>
<feature type="transmembrane region" description="Helical" evidence="2">
    <location>
        <begin position="621"/>
        <end position="639"/>
    </location>
</feature>
<feature type="transmembrane region" description="Helical" evidence="2">
    <location>
        <begin position="328"/>
        <end position="345"/>
    </location>
</feature>
<feature type="transmembrane region" description="Helical" evidence="2">
    <location>
        <begin position="735"/>
        <end position="754"/>
    </location>
</feature>
<dbReference type="AlphaFoldDB" id="A0A238ZZY5"/>
<feature type="region of interest" description="Disordered" evidence="1">
    <location>
        <begin position="411"/>
        <end position="431"/>
    </location>
</feature>
<feature type="transmembrane region" description="Helical" evidence="2">
    <location>
        <begin position="275"/>
        <end position="295"/>
    </location>
</feature>
<feature type="region of interest" description="Disordered" evidence="1">
    <location>
        <begin position="758"/>
        <end position="777"/>
    </location>
</feature>
<feature type="transmembrane region" description="Helical" evidence="2">
    <location>
        <begin position="707"/>
        <end position="729"/>
    </location>
</feature>
<keyword evidence="2" id="KW-0812">Transmembrane</keyword>
<evidence type="ECO:0008006" key="5">
    <source>
        <dbReference type="Google" id="ProtNLM"/>
    </source>
</evidence>